<dbReference type="EC" id="3.1.3.48" evidence="2"/>
<feature type="domain" description="Tyrosine specific protein phosphatases" evidence="7">
    <location>
        <begin position="71"/>
        <end position="125"/>
    </location>
</feature>
<dbReference type="VEuPathDB" id="AmoebaDB:EIN_386240"/>
<evidence type="ECO:0000256" key="5">
    <source>
        <dbReference type="ARBA" id="ARBA00047761"/>
    </source>
</evidence>
<dbReference type="PROSITE" id="PS00383">
    <property type="entry name" value="TYR_PHOSPHATASE_1"/>
    <property type="match status" value="1"/>
</dbReference>
<dbReference type="PANTHER" id="PTHR10159:SF519">
    <property type="entry name" value="DUAL SPECIFICITY PROTEIN PHOSPHATASE MPK3"/>
    <property type="match status" value="1"/>
</dbReference>
<evidence type="ECO:0000259" key="6">
    <source>
        <dbReference type="PROSITE" id="PS50054"/>
    </source>
</evidence>
<dbReference type="InterPro" id="IPR020422">
    <property type="entry name" value="TYR_PHOSPHATASE_DUAL_dom"/>
</dbReference>
<dbReference type="Pfam" id="PF00782">
    <property type="entry name" value="DSPc"/>
    <property type="match status" value="1"/>
</dbReference>
<dbReference type="InterPro" id="IPR000387">
    <property type="entry name" value="Tyr_Pase_dom"/>
</dbReference>
<dbReference type="CDD" id="cd14498">
    <property type="entry name" value="DSP"/>
    <property type="match status" value="1"/>
</dbReference>
<evidence type="ECO:0000256" key="4">
    <source>
        <dbReference type="ARBA" id="ARBA00022912"/>
    </source>
</evidence>
<accession>A0A0A1UAF5</accession>
<dbReference type="GeneID" id="14890977"/>
<comment type="similarity">
    <text evidence="1">Belongs to the protein-tyrosine phosphatase family. Non-receptor class dual specificity subfamily.</text>
</comment>
<dbReference type="InterPro" id="IPR000340">
    <property type="entry name" value="Dual-sp_phosphatase_cat-dom"/>
</dbReference>
<dbReference type="PROSITE" id="PS50056">
    <property type="entry name" value="TYR_PHOSPHATASE_2"/>
    <property type="match status" value="1"/>
</dbReference>
<keyword evidence="3 8" id="KW-0378">Hydrolase</keyword>
<dbReference type="SUPFAM" id="SSF52799">
    <property type="entry name" value="(Phosphotyrosine protein) phosphatases II"/>
    <property type="match status" value="1"/>
</dbReference>
<dbReference type="OrthoDB" id="10252009at2759"/>
<evidence type="ECO:0000256" key="3">
    <source>
        <dbReference type="ARBA" id="ARBA00022801"/>
    </source>
</evidence>
<dbReference type="GO" id="GO:0004722">
    <property type="term" value="F:protein serine/threonine phosphatase activity"/>
    <property type="evidence" value="ECO:0007669"/>
    <property type="project" value="UniProtKB-EC"/>
</dbReference>
<dbReference type="InterPro" id="IPR029021">
    <property type="entry name" value="Prot-tyrosine_phosphatase-like"/>
</dbReference>
<feature type="domain" description="Tyrosine-protein phosphatase" evidence="6">
    <location>
        <begin position="8"/>
        <end position="147"/>
    </location>
</feature>
<dbReference type="Gene3D" id="3.90.190.10">
    <property type="entry name" value="Protein tyrosine phosphatase superfamily"/>
    <property type="match status" value="1"/>
</dbReference>
<dbReference type="PROSITE" id="PS50054">
    <property type="entry name" value="TYR_PHOSPHATASE_DUAL"/>
    <property type="match status" value="1"/>
</dbReference>
<organism evidence="8 9">
    <name type="scientific">Entamoeba invadens IP1</name>
    <dbReference type="NCBI Taxonomy" id="370355"/>
    <lineage>
        <taxon>Eukaryota</taxon>
        <taxon>Amoebozoa</taxon>
        <taxon>Evosea</taxon>
        <taxon>Archamoebae</taxon>
        <taxon>Mastigamoebida</taxon>
        <taxon>Entamoebidae</taxon>
        <taxon>Entamoeba</taxon>
    </lineage>
</organism>
<dbReference type="GO" id="GO:0005737">
    <property type="term" value="C:cytoplasm"/>
    <property type="evidence" value="ECO:0007669"/>
    <property type="project" value="TreeGrafter"/>
</dbReference>
<dbReference type="InterPro" id="IPR016130">
    <property type="entry name" value="Tyr_Pase_AS"/>
</dbReference>
<evidence type="ECO:0000313" key="9">
    <source>
        <dbReference type="Proteomes" id="UP000014680"/>
    </source>
</evidence>
<comment type="catalytic activity">
    <reaction evidence="5">
        <text>O-phospho-L-seryl-[protein] + H2O = L-seryl-[protein] + phosphate</text>
        <dbReference type="Rhea" id="RHEA:20629"/>
        <dbReference type="Rhea" id="RHEA-COMP:9863"/>
        <dbReference type="Rhea" id="RHEA-COMP:11604"/>
        <dbReference type="ChEBI" id="CHEBI:15377"/>
        <dbReference type="ChEBI" id="CHEBI:29999"/>
        <dbReference type="ChEBI" id="CHEBI:43474"/>
        <dbReference type="ChEBI" id="CHEBI:83421"/>
        <dbReference type="EC" id="3.1.3.16"/>
    </reaction>
</comment>
<dbReference type="EMBL" id="KB206398">
    <property type="protein sequence ID" value="ELP91980.1"/>
    <property type="molecule type" value="Genomic_DNA"/>
</dbReference>
<dbReference type="GO" id="GO:0017017">
    <property type="term" value="F:MAP kinase tyrosine/serine/threonine phosphatase activity"/>
    <property type="evidence" value="ECO:0007669"/>
    <property type="project" value="TreeGrafter"/>
</dbReference>
<evidence type="ECO:0000259" key="7">
    <source>
        <dbReference type="PROSITE" id="PS50056"/>
    </source>
</evidence>
<dbReference type="RefSeq" id="XP_004258751.1">
    <property type="nucleotide sequence ID" value="XM_004258703.1"/>
</dbReference>
<dbReference type="GO" id="GO:0008330">
    <property type="term" value="F:protein tyrosine/threonine phosphatase activity"/>
    <property type="evidence" value="ECO:0007669"/>
    <property type="project" value="TreeGrafter"/>
</dbReference>
<dbReference type="AlphaFoldDB" id="A0A0A1UAF5"/>
<evidence type="ECO:0000313" key="8">
    <source>
        <dbReference type="EMBL" id="ELP91980.1"/>
    </source>
</evidence>
<dbReference type="PANTHER" id="PTHR10159">
    <property type="entry name" value="DUAL SPECIFICITY PROTEIN PHOSPHATASE"/>
    <property type="match status" value="1"/>
</dbReference>
<proteinExistence type="inferred from homology"/>
<reference evidence="8 9" key="1">
    <citation type="submission" date="2012-10" db="EMBL/GenBank/DDBJ databases">
        <authorList>
            <person name="Zafar N."/>
            <person name="Inman J."/>
            <person name="Hall N."/>
            <person name="Lorenzi H."/>
            <person name="Caler E."/>
        </authorList>
    </citation>
    <scope>NUCLEOTIDE SEQUENCE [LARGE SCALE GENOMIC DNA]</scope>
    <source>
        <strain evidence="8 9">IP1</strain>
    </source>
</reference>
<evidence type="ECO:0000256" key="2">
    <source>
        <dbReference type="ARBA" id="ARBA00013064"/>
    </source>
</evidence>
<dbReference type="KEGG" id="eiv:EIN_386240"/>
<name>A0A0A1UAF5_ENTIV</name>
<dbReference type="GO" id="GO:0033550">
    <property type="term" value="F:MAP kinase tyrosine phosphatase activity"/>
    <property type="evidence" value="ECO:0007669"/>
    <property type="project" value="TreeGrafter"/>
</dbReference>
<protein>
    <recommendedName>
        <fullName evidence="2">protein-tyrosine-phosphatase</fullName>
        <ecNumber evidence="2">3.1.3.48</ecNumber>
    </recommendedName>
</protein>
<dbReference type="SMART" id="SM00195">
    <property type="entry name" value="DSPc"/>
    <property type="match status" value="1"/>
</dbReference>
<evidence type="ECO:0000256" key="1">
    <source>
        <dbReference type="ARBA" id="ARBA00008601"/>
    </source>
</evidence>
<dbReference type="OMA" id="MMAYFIK"/>
<keyword evidence="9" id="KW-1185">Reference proteome</keyword>
<gene>
    <name evidence="8" type="ORF">EIN_386240</name>
</gene>
<sequence length="211" mass="24423">MDDEMVDLVSEVIPGELYLGTRYGAEYNAILRQYSIQSVLSLVIGEIEIPTFIKQKLQISIEDSSYENIEKHFEGCITFIEQNPKPVLVHCEMGVSRSASIVIAYLMKTQKKTLKESYDFVKAKRTWINPNNGFWCQLYHFAKSLNLLDDDSVKFLYSKFGEKGKKAFGSPSLQKDKEKEEKKETTLDEMKTFLQKFDKAGFLWGKFFISY</sequence>
<dbReference type="GO" id="GO:0043409">
    <property type="term" value="P:negative regulation of MAPK cascade"/>
    <property type="evidence" value="ECO:0007669"/>
    <property type="project" value="TreeGrafter"/>
</dbReference>
<keyword evidence="4" id="KW-0904">Protein phosphatase</keyword>
<dbReference type="Proteomes" id="UP000014680">
    <property type="component" value="Unassembled WGS sequence"/>
</dbReference>